<dbReference type="EMBL" id="BANB01000307">
    <property type="protein sequence ID" value="GAN77428.1"/>
    <property type="molecule type" value="Genomic_DNA"/>
</dbReference>
<dbReference type="GO" id="GO:0003677">
    <property type="term" value="F:DNA binding"/>
    <property type="evidence" value="ECO:0007669"/>
    <property type="project" value="UniProtKB-KW"/>
</dbReference>
<protein>
    <submittedName>
        <fullName evidence="5">Transcriptional regulator GntR</fullName>
    </submittedName>
</protein>
<feature type="domain" description="HTH gntR-type" evidence="4">
    <location>
        <begin position="18"/>
        <end position="86"/>
    </location>
</feature>
<keyword evidence="1" id="KW-0805">Transcription regulation</keyword>
<dbReference type="InterPro" id="IPR036390">
    <property type="entry name" value="WH_DNA-bd_sf"/>
</dbReference>
<keyword evidence="6" id="KW-1185">Reference proteome</keyword>
<dbReference type="InterPro" id="IPR000524">
    <property type="entry name" value="Tscrpt_reg_HTH_GntR"/>
</dbReference>
<dbReference type="OrthoDB" id="7339934at2"/>
<comment type="caution">
    <text evidence="5">The sequence shown here is derived from an EMBL/GenBank/DDBJ whole genome shotgun (WGS) entry which is preliminary data.</text>
</comment>
<accession>A0A0D6P898</accession>
<dbReference type="SMART" id="SM00866">
    <property type="entry name" value="UTRA"/>
    <property type="match status" value="1"/>
</dbReference>
<dbReference type="CDD" id="cd07377">
    <property type="entry name" value="WHTH_GntR"/>
    <property type="match status" value="1"/>
</dbReference>
<reference evidence="5 6" key="1">
    <citation type="submission" date="2012-11" db="EMBL/GenBank/DDBJ databases">
        <title>Whole genome sequence of Acidisphaera rubrifaciens HS-AP3.</title>
        <authorList>
            <person name="Azuma Y."/>
            <person name="Higashiura N."/>
            <person name="Hirakawa H."/>
            <person name="Matsushita K."/>
        </authorList>
    </citation>
    <scope>NUCLEOTIDE SEQUENCE [LARGE SCALE GENOMIC DNA]</scope>
    <source>
        <strain evidence="5 6">HS-AP3</strain>
    </source>
</reference>
<evidence type="ECO:0000256" key="1">
    <source>
        <dbReference type="ARBA" id="ARBA00023015"/>
    </source>
</evidence>
<dbReference type="PANTHER" id="PTHR44846:SF1">
    <property type="entry name" value="MANNOSYL-D-GLYCERATE TRANSPORT_METABOLISM SYSTEM REPRESSOR MNGR-RELATED"/>
    <property type="match status" value="1"/>
</dbReference>
<dbReference type="GO" id="GO:0003700">
    <property type="term" value="F:DNA-binding transcription factor activity"/>
    <property type="evidence" value="ECO:0007669"/>
    <property type="project" value="InterPro"/>
</dbReference>
<evidence type="ECO:0000313" key="6">
    <source>
        <dbReference type="Proteomes" id="UP000032680"/>
    </source>
</evidence>
<evidence type="ECO:0000259" key="4">
    <source>
        <dbReference type="PROSITE" id="PS50949"/>
    </source>
</evidence>
<evidence type="ECO:0000256" key="2">
    <source>
        <dbReference type="ARBA" id="ARBA00023125"/>
    </source>
</evidence>
<dbReference type="Proteomes" id="UP000032680">
    <property type="component" value="Unassembled WGS sequence"/>
</dbReference>
<proteinExistence type="predicted"/>
<dbReference type="Gene3D" id="1.10.10.10">
    <property type="entry name" value="Winged helix-like DNA-binding domain superfamily/Winged helix DNA-binding domain"/>
    <property type="match status" value="1"/>
</dbReference>
<dbReference type="InterPro" id="IPR011663">
    <property type="entry name" value="UTRA"/>
</dbReference>
<dbReference type="Pfam" id="PF07702">
    <property type="entry name" value="UTRA"/>
    <property type="match status" value="1"/>
</dbReference>
<keyword evidence="2" id="KW-0238">DNA-binding</keyword>
<gene>
    <name evidence="5" type="ORF">Asru_0307_05</name>
</gene>
<organism evidence="5 6">
    <name type="scientific">Acidisphaera rubrifaciens HS-AP3</name>
    <dbReference type="NCBI Taxonomy" id="1231350"/>
    <lineage>
        <taxon>Bacteria</taxon>
        <taxon>Pseudomonadati</taxon>
        <taxon>Pseudomonadota</taxon>
        <taxon>Alphaproteobacteria</taxon>
        <taxon>Acetobacterales</taxon>
        <taxon>Acetobacteraceae</taxon>
        <taxon>Acidisphaera</taxon>
    </lineage>
</organism>
<dbReference type="PANTHER" id="PTHR44846">
    <property type="entry name" value="MANNOSYL-D-GLYCERATE TRANSPORT/METABOLISM SYSTEM REPRESSOR MNGR-RELATED"/>
    <property type="match status" value="1"/>
</dbReference>
<evidence type="ECO:0000256" key="3">
    <source>
        <dbReference type="ARBA" id="ARBA00023163"/>
    </source>
</evidence>
<dbReference type="InterPro" id="IPR050679">
    <property type="entry name" value="Bact_HTH_transcr_reg"/>
</dbReference>
<dbReference type="SMART" id="SM00345">
    <property type="entry name" value="HTH_GNTR"/>
    <property type="match status" value="1"/>
</dbReference>
<sequence>MSSASLNAPLPRLSKNGGPLYLQIAERLQRNIASGRYAVGSLLPTEHELSDHFGVSRQTVRQAILHLRQMRLISARKGIGTRVEARDAGATFSHSVRSLSELAQYAEETVLHVRDVKPVVLRGELAATLGRPAGETWLRLSGPRMLPGEDAPFCWTTTYLDRRLAGNVSTRRSYTHPIWRQIEQEADIRVREVRQSIAAKVLGRTDAARLQRPAGSAALEISRCYVIDGGVVTQLSISLHPADRFRYESVLKRDCASI</sequence>
<dbReference type="GO" id="GO:0045892">
    <property type="term" value="P:negative regulation of DNA-templated transcription"/>
    <property type="evidence" value="ECO:0007669"/>
    <property type="project" value="TreeGrafter"/>
</dbReference>
<dbReference type="SUPFAM" id="SSF46785">
    <property type="entry name" value="Winged helix' DNA-binding domain"/>
    <property type="match status" value="1"/>
</dbReference>
<dbReference type="InterPro" id="IPR028978">
    <property type="entry name" value="Chorismate_lyase_/UTRA_dom_sf"/>
</dbReference>
<dbReference type="SUPFAM" id="SSF64288">
    <property type="entry name" value="Chorismate lyase-like"/>
    <property type="match status" value="1"/>
</dbReference>
<dbReference type="InterPro" id="IPR036388">
    <property type="entry name" value="WH-like_DNA-bd_sf"/>
</dbReference>
<dbReference type="AlphaFoldDB" id="A0A0D6P898"/>
<dbReference type="Pfam" id="PF00392">
    <property type="entry name" value="GntR"/>
    <property type="match status" value="1"/>
</dbReference>
<dbReference type="RefSeq" id="WP_048861485.1">
    <property type="nucleotide sequence ID" value="NZ_BANB01000307.1"/>
</dbReference>
<name>A0A0D6P898_9PROT</name>
<dbReference type="PROSITE" id="PS50949">
    <property type="entry name" value="HTH_GNTR"/>
    <property type="match status" value="1"/>
</dbReference>
<dbReference type="Gene3D" id="3.40.1410.10">
    <property type="entry name" value="Chorismate lyase-like"/>
    <property type="match status" value="1"/>
</dbReference>
<dbReference type="PRINTS" id="PR00035">
    <property type="entry name" value="HTHGNTR"/>
</dbReference>
<evidence type="ECO:0000313" key="5">
    <source>
        <dbReference type="EMBL" id="GAN77428.1"/>
    </source>
</evidence>
<keyword evidence="3" id="KW-0804">Transcription</keyword>